<dbReference type="Proteomes" id="UP000218785">
    <property type="component" value="Chromosome"/>
</dbReference>
<dbReference type="KEGG" id="ttq:NIES37_23090"/>
<keyword evidence="3" id="KW-1185">Reference proteome</keyword>
<protein>
    <submittedName>
        <fullName evidence="2">Menaquinone-specific isochorismate synthase</fullName>
    </submittedName>
</protein>
<dbReference type="EMBL" id="AP018248">
    <property type="protein sequence ID" value="BAY98359.1"/>
    <property type="molecule type" value="Genomic_DNA"/>
</dbReference>
<accession>A0A1Z4MY38</accession>
<evidence type="ECO:0000256" key="1">
    <source>
        <dbReference type="SAM" id="MobiDB-lite"/>
    </source>
</evidence>
<organism evidence="2 3">
    <name type="scientific">Tolypothrix tenuis PCC 7101</name>
    <dbReference type="NCBI Taxonomy" id="231146"/>
    <lineage>
        <taxon>Bacteria</taxon>
        <taxon>Bacillati</taxon>
        <taxon>Cyanobacteriota</taxon>
        <taxon>Cyanophyceae</taxon>
        <taxon>Nostocales</taxon>
        <taxon>Tolypothrichaceae</taxon>
        <taxon>Tolypothrix</taxon>
    </lineage>
</organism>
<gene>
    <name evidence="2" type="ORF">NIES37_23090</name>
</gene>
<dbReference type="RefSeq" id="WP_190445633.1">
    <property type="nucleotide sequence ID" value="NZ_CAWNJS010000001.1"/>
</dbReference>
<reference evidence="2 3" key="1">
    <citation type="submission" date="2017-06" db="EMBL/GenBank/DDBJ databases">
        <title>Genome sequencing of cyanobaciteial culture collection at National Institute for Environmental Studies (NIES).</title>
        <authorList>
            <person name="Hirose Y."/>
            <person name="Shimura Y."/>
            <person name="Fujisawa T."/>
            <person name="Nakamura Y."/>
            <person name="Kawachi M."/>
        </authorList>
    </citation>
    <scope>NUCLEOTIDE SEQUENCE [LARGE SCALE GENOMIC DNA]</scope>
    <source>
        <strain evidence="2 3">NIES-37</strain>
    </source>
</reference>
<feature type="region of interest" description="Disordered" evidence="1">
    <location>
        <begin position="32"/>
        <end position="58"/>
    </location>
</feature>
<evidence type="ECO:0000313" key="3">
    <source>
        <dbReference type="Proteomes" id="UP000218785"/>
    </source>
</evidence>
<proteinExistence type="predicted"/>
<name>A0A1Z4MY38_9CYAN</name>
<evidence type="ECO:0000313" key="2">
    <source>
        <dbReference type="EMBL" id="BAY98359.1"/>
    </source>
</evidence>
<dbReference type="AlphaFoldDB" id="A0A1Z4MY38"/>
<sequence length="58" mass="6363">MSTTTKIGQILQAIVEVPQQVIRYISTGAARAFTPSNDNYPATGVQPYEGDPPEQKHF</sequence>